<dbReference type="InterPro" id="IPR045055">
    <property type="entry name" value="DNA2/NAM7-like"/>
</dbReference>
<keyword evidence="1" id="KW-0175">Coiled coil</keyword>
<name>A0A7S2A4T2_9STRA</name>
<dbReference type="InterPro" id="IPR041677">
    <property type="entry name" value="DNA2/NAM7_AAA_11"/>
</dbReference>
<dbReference type="CDD" id="cd18042">
    <property type="entry name" value="DEXXQc_SETX"/>
    <property type="match status" value="1"/>
</dbReference>
<dbReference type="EMBL" id="HBGN01039417">
    <property type="protein sequence ID" value="CAD9357853.1"/>
    <property type="molecule type" value="Transcribed_RNA"/>
</dbReference>
<dbReference type="Gene3D" id="3.40.50.300">
    <property type="entry name" value="P-loop containing nucleotide triphosphate hydrolases"/>
    <property type="match status" value="2"/>
</dbReference>
<protein>
    <recommendedName>
        <fullName evidence="2">WW domain-containing protein</fullName>
    </recommendedName>
</protein>
<dbReference type="Pfam" id="PF13087">
    <property type="entry name" value="AAA_12"/>
    <property type="match status" value="1"/>
</dbReference>
<evidence type="ECO:0000259" key="2">
    <source>
        <dbReference type="PROSITE" id="PS50020"/>
    </source>
</evidence>
<dbReference type="InterPro" id="IPR027417">
    <property type="entry name" value="P-loop_NTPase"/>
</dbReference>
<proteinExistence type="predicted"/>
<organism evidence="3">
    <name type="scientific">Ditylum brightwellii</name>
    <dbReference type="NCBI Taxonomy" id="49249"/>
    <lineage>
        <taxon>Eukaryota</taxon>
        <taxon>Sar</taxon>
        <taxon>Stramenopiles</taxon>
        <taxon>Ochrophyta</taxon>
        <taxon>Bacillariophyta</taxon>
        <taxon>Mediophyceae</taxon>
        <taxon>Lithodesmiophycidae</taxon>
        <taxon>Lithodesmiales</taxon>
        <taxon>Lithodesmiaceae</taxon>
        <taxon>Ditylum</taxon>
    </lineage>
</organism>
<dbReference type="Pfam" id="PF13086">
    <property type="entry name" value="AAA_11"/>
    <property type="match status" value="1"/>
</dbReference>
<gene>
    <name evidence="3" type="ORF">DBRI1063_LOCUS25218</name>
</gene>
<reference evidence="3" key="1">
    <citation type="submission" date="2021-01" db="EMBL/GenBank/DDBJ databases">
        <authorList>
            <person name="Corre E."/>
            <person name="Pelletier E."/>
            <person name="Niang G."/>
            <person name="Scheremetjew M."/>
            <person name="Finn R."/>
            <person name="Kale V."/>
            <person name="Holt S."/>
            <person name="Cochrane G."/>
            <person name="Meng A."/>
            <person name="Brown T."/>
            <person name="Cohen L."/>
        </authorList>
    </citation>
    <scope>NUCLEOTIDE SEQUENCE</scope>
    <source>
        <strain evidence="3">Pop2</strain>
    </source>
</reference>
<feature type="coiled-coil region" evidence="1">
    <location>
        <begin position="228"/>
        <end position="262"/>
    </location>
</feature>
<feature type="domain" description="WW" evidence="2">
    <location>
        <begin position="265"/>
        <end position="303"/>
    </location>
</feature>
<sequence length="728" mass="80612">MYMVRVGGSVTAVREFTALCRVDKIPLMKYLLGGNTSQHSEAIFRNSSDELLSTMSGQNSLGIGFRIYVKSKFNRSQLGAITAAAREYGDGGFTLVKGPPGTGKTTTLVALLNALHLRQYQRYYNEIERITTDKSEESTGGSSSNGLAVEIASFNAAAKVKPRILVCAPSNAAVDNVILKIMEDRFVDGNGGRYGPSIVRVGIGQSSHVKDVNLKVMIDSILAEGNDAVKLQSLVESSRKELNRIQKEIRKLKHRVRALASAVSYTLSNDWEIRIDEESFDLIGRVIFINHKTKTATVDPPPPAQEGETPYPTKDMPHYKGCMDALVKYVEKQNNLTNKLEQYMIVQNTTANLKEGLGRQSQETALLIQQLETHILDSMHIVLTTLGSAGSRVVESAEKFEVVVVDEAAQSSEPATLVALQLGSSHAILVGDPQQLPATIFSVSGRTTKYDRSLFQRLEESGHPVHMLDTQYRMDKNISEFPRRIFYDGRLLDGPNVQSPEYGGELRKSIKAKFPSFQPFTILDLDSSEERDGTSLSNIDEARLALHLYCTLEKETNGLSSKSRTAVITPYSQQVALLRRTFAEELGERYSNKVDISTVDAFQGKEAKIVIFSCVRGAGRGVGIGFLSDVQRMNVALTRAKHFLFVIARCRSIMVNPYWRDLVAHSRERRAMIKVPMKVKRKINKITGTVNKELIVDLKSLVPLHPITTDGAMHNLEEGYASNGEFSA</sequence>
<dbReference type="PANTHER" id="PTHR10887">
    <property type="entry name" value="DNA2/NAM7 HELICASE FAMILY"/>
    <property type="match status" value="1"/>
</dbReference>
<dbReference type="CDD" id="cd18808">
    <property type="entry name" value="SF1_C_Upf1"/>
    <property type="match status" value="1"/>
</dbReference>
<dbReference type="FunFam" id="3.40.50.300:FF:002371">
    <property type="entry name" value="Predicted protein"/>
    <property type="match status" value="1"/>
</dbReference>
<dbReference type="InterPro" id="IPR047187">
    <property type="entry name" value="SF1_C_Upf1"/>
</dbReference>
<dbReference type="AlphaFoldDB" id="A0A7S2A4T2"/>
<evidence type="ECO:0000256" key="1">
    <source>
        <dbReference type="SAM" id="Coils"/>
    </source>
</evidence>
<accession>A0A7S2A4T2</accession>
<dbReference type="GO" id="GO:0004386">
    <property type="term" value="F:helicase activity"/>
    <property type="evidence" value="ECO:0007669"/>
    <property type="project" value="InterPro"/>
</dbReference>
<dbReference type="InterPro" id="IPR001202">
    <property type="entry name" value="WW_dom"/>
</dbReference>
<dbReference type="PROSITE" id="PS50020">
    <property type="entry name" value="WW_DOMAIN_2"/>
    <property type="match status" value="1"/>
</dbReference>
<dbReference type="InterPro" id="IPR041679">
    <property type="entry name" value="DNA2/NAM7-like_C"/>
</dbReference>
<dbReference type="SUPFAM" id="SSF52540">
    <property type="entry name" value="P-loop containing nucleoside triphosphate hydrolases"/>
    <property type="match status" value="1"/>
</dbReference>
<evidence type="ECO:0000313" key="3">
    <source>
        <dbReference type="EMBL" id="CAD9357853.1"/>
    </source>
</evidence>
<dbReference type="PANTHER" id="PTHR10887:SF495">
    <property type="entry name" value="HELICASE SENATAXIN ISOFORM X1-RELATED"/>
    <property type="match status" value="1"/>
</dbReference>